<dbReference type="InterPro" id="IPR001753">
    <property type="entry name" value="Enoyl-CoA_hydra/iso"/>
</dbReference>
<sequence>MSETKTPHVELQLEHGIARLTLCNPEHRNAITRRMWEELTQITSDLAIRRDLRVVMIRGVGPDAFASGADISEFGENRRSSEQAADHTAAIQEAIDGIEAIPVPVVALIHGFCIGAGTAIALACDLRYLDNNARFGIPAARLGIGYSPLWIKRLVDVVGRATAGEILMTGQFLSADKALRCGFANEVVPAADLDEFVEKQLAVIAANAPLSVAAAKVSLREIAAFDRDRDWQAPFAAVQACAESSDYQSALTAFANKQTPVFYGE</sequence>
<dbReference type="Proteomes" id="UP001595462">
    <property type="component" value="Unassembled WGS sequence"/>
</dbReference>
<dbReference type="SUPFAM" id="SSF52096">
    <property type="entry name" value="ClpP/crotonase"/>
    <property type="match status" value="1"/>
</dbReference>
<proteinExistence type="inferred from homology"/>
<evidence type="ECO:0000313" key="4">
    <source>
        <dbReference type="Proteomes" id="UP001595462"/>
    </source>
</evidence>
<name>A0ABV7EPQ1_9GAMM</name>
<dbReference type="Gene3D" id="3.90.226.10">
    <property type="entry name" value="2-enoyl-CoA Hydratase, Chain A, domain 1"/>
    <property type="match status" value="1"/>
</dbReference>
<comment type="similarity">
    <text evidence="1 2">Belongs to the enoyl-CoA hydratase/isomerase family.</text>
</comment>
<dbReference type="InterPro" id="IPR029045">
    <property type="entry name" value="ClpP/crotonase-like_dom_sf"/>
</dbReference>
<reference evidence="4" key="1">
    <citation type="journal article" date="2019" name="Int. J. Syst. Evol. Microbiol.">
        <title>The Global Catalogue of Microorganisms (GCM) 10K type strain sequencing project: providing services to taxonomists for standard genome sequencing and annotation.</title>
        <authorList>
            <consortium name="The Broad Institute Genomics Platform"/>
            <consortium name="The Broad Institute Genome Sequencing Center for Infectious Disease"/>
            <person name="Wu L."/>
            <person name="Ma J."/>
        </authorList>
    </citation>
    <scope>NUCLEOTIDE SEQUENCE [LARGE SCALE GENOMIC DNA]</scope>
    <source>
        <strain evidence="4">KCTC 52640</strain>
    </source>
</reference>
<dbReference type="RefSeq" id="WP_380687909.1">
    <property type="nucleotide sequence ID" value="NZ_JBHRSS010000003.1"/>
</dbReference>
<gene>
    <name evidence="3" type="ORF">ACFOSU_07165</name>
</gene>
<dbReference type="Pfam" id="PF00378">
    <property type="entry name" value="ECH_1"/>
    <property type="match status" value="1"/>
</dbReference>
<dbReference type="InterPro" id="IPR018376">
    <property type="entry name" value="Enoyl-CoA_hyd/isom_CS"/>
</dbReference>
<dbReference type="EMBL" id="JBHRSS010000003">
    <property type="protein sequence ID" value="MFC3103667.1"/>
    <property type="molecule type" value="Genomic_DNA"/>
</dbReference>
<keyword evidence="4" id="KW-1185">Reference proteome</keyword>
<comment type="caution">
    <text evidence="3">The sequence shown here is derived from an EMBL/GenBank/DDBJ whole genome shotgun (WGS) entry which is preliminary data.</text>
</comment>
<dbReference type="PANTHER" id="PTHR11941">
    <property type="entry name" value="ENOYL-COA HYDRATASE-RELATED"/>
    <property type="match status" value="1"/>
</dbReference>
<dbReference type="PANTHER" id="PTHR11941:SF54">
    <property type="entry name" value="ENOYL-COA HYDRATASE, MITOCHONDRIAL"/>
    <property type="match status" value="1"/>
</dbReference>
<protein>
    <submittedName>
        <fullName evidence="3">Enoyl-CoA hydratase-related protein</fullName>
    </submittedName>
</protein>
<evidence type="ECO:0000256" key="1">
    <source>
        <dbReference type="ARBA" id="ARBA00005254"/>
    </source>
</evidence>
<accession>A0ABV7EPQ1</accession>
<organism evidence="3 4">
    <name type="scientific">Salinisphaera aquimarina</name>
    <dbReference type="NCBI Taxonomy" id="2094031"/>
    <lineage>
        <taxon>Bacteria</taxon>
        <taxon>Pseudomonadati</taxon>
        <taxon>Pseudomonadota</taxon>
        <taxon>Gammaproteobacteria</taxon>
        <taxon>Salinisphaerales</taxon>
        <taxon>Salinisphaeraceae</taxon>
        <taxon>Salinisphaera</taxon>
    </lineage>
</organism>
<evidence type="ECO:0000313" key="3">
    <source>
        <dbReference type="EMBL" id="MFC3103667.1"/>
    </source>
</evidence>
<dbReference type="CDD" id="cd06558">
    <property type="entry name" value="crotonase-like"/>
    <property type="match status" value="1"/>
</dbReference>
<dbReference type="PROSITE" id="PS00166">
    <property type="entry name" value="ENOYL_COA_HYDRATASE"/>
    <property type="match status" value="1"/>
</dbReference>
<evidence type="ECO:0000256" key="2">
    <source>
        <dbReference type="RuleBase" id="RU003707"/>
    </source>
</evidence>